<evidence type="ECO:0000313" key="4">
    <source>
        <dbReference type="Proteomes" id="UP000077266"/>
    </source>
</evidence>
<dbReference type="EMBL" id="KV427289">
    <property type="protein sequence ID" value="KZV77960.1"/>
    <property type="molecule type" value="Genomic_DNA"/>
</dbReference>
<protein>
    <submittedName>
        <fullName evidence="3">Heat shock protein 70</fullName>
    </submittedName>
</protein>
<proteinExistence type="predicted"/>
<dbReference type="GO" id="GO:0140662">
    <property type="term" value="F:ATP-dependent protein folding chaperone"/>
    <property type="evidence" value="ECO:0007669"/>
    <property type="project" value="InterPro"/>
</dbReference>
<accession>A0A166MF30</accession>
<dbReference type="InterPro" id="IPR029047">
    <property type="entry name" value="HSP70_peptide-bd_sf"/>
</dbReference>
<feature type="non-terminal residue" evidence="3">
    <location>
        <position position="1"/>
    </location>
</feature>
<dbReference type="SUPFAM" id="SSF100920">
    <property type="entry name" value="Heat shock protein 70kD (HSP70), peptide-binding domain"/>
    <property type="match status" value="1"/>
</dbReference>
<sequence length="72" mass="7649">NTVIPTSTADNQNTVLIQVYEGERALTKDNTLLGKFELTGIPPVPRGVPQIEVTLEIDVNGVMKVGAADKGT</sequence>
<evidence type="ECO:0000256" key="2">
    <source>
        <dbReference type="ARBA" id="ARBA00022840"/>
    </source>
</evidence>
<feature type="non-terminal residue" evidence="3">
    <location>
        <position position="72"/>
    </location>
</feature>
<evidence type="ECO:0000256" key="1">
    <source>
        <dbReference type="ARBA" id="ARBA00022741"/>
    </source>
</evidence>
<dbReference type="GO" id="GO:0005524">
    <property type="term" value="F:ATP binding"/>
    <property type="evidence" value="ECO:0007669"/>
    <property type="project" value="UniProtKB-KW"/>
</dbReference>
<keyword evidence="3" id="KW-0346">Stress response</keyword>
<keyword evidence="4" id="KW-1185">Reference proteome</keyword>
<keyword evidence="2" id="KW-0067">ATP-binding</keyword>
<reference evidence="3 4" key="1">
    <citation type="journal article" date="2016" name="Mol. Biol. Evol.">
        <title>Comparative Genomics of Early-Diverging Mushroom-Forming Fungi Provides Insights into the Origins of Lignocellulose Decay Capabilities.</title>
        <authorList>
            <person name="Nagy L.G."/>
            <person name="Riley R."/>
            <person name="Tritt A."/>
            <person name="Adam C."/>
            <person name="Daum C."/>
            <person name="Floudas D."/>
            <person name="Sun H."/>
            <person name="Yadav J.S."/>
            <person name="Pangilinan J."/>
            <person name="Larsson K.H."/>
            <person name="Matsuura K."/>
            <person name="Barry K."/>
            <person name="Labutti K."/>
            <person name="Kuo R."/>
            <person name="Ohm R.A."/>
            <person name="Bhattacharya S.S."/>
            <person name="Shirouzu T."/>
            <person name="Yoshinaga Y."/>
            <person name="Martin F.M."/>
            <person name="Grigoriev I.V."/>
            <person name="Hibbett D.S."/>
        </authorList>
    </citation>
    <scope>NUCLEOTIDE SEQUENCE [LARGE SCALE GENOMIC DNA]</scope>
    <source>
        <strain evidence="3 4">HHB12029</strain>
    </source>
</reference>
<organism evidence="3 4">
    <name type="scientific">Exidia glandulosa HHB12029</name>
    <dbReference type="NCBI Taxonomy" id="1314781"/>
    <lineage>
        <taxon>Eukaryota</taxon>
        <taxon>Fungi</taxon>
        <taxon>Dikarya</taxon>
        <taxon>Basidiomycota</taxon>
        <taxon>Agaricomycotina</taxon>
        <taxon>Agaricomycetes</taxon>
        <taxon>Auriculariales</taxon>
        <taxon>Exidiaceae</taxon>
        <taxon>Exidia</taxon>
    </lineage>
</organism>
<dbReference type="AlphaFoldDB" id="A0A166MF30"/>
<dbReference type="OrthoDB" id="3260447at2759"/>
<dbReference type="Gene3D" id="2.60.34.10">
    <property type="entry name" value="Substrate Binding Domain Of DNAk, Chain A, domain 1"/>
    <property type="match status" value="1"/>
</dbReference>
<name>A0A166MF30_EXIGL</name>
<evidence type="ECO:0000313" key="3">
    <source>
        <dbReference type="EMBL" id="KZV77960.1"/>
    </source>
</evidence>
<gene>
    <name evidence="3" type="ORF">EXIGLDRAFT_571326</name>
</gene>
<dbReference type="Proteomes" id="UP000077266">
    <property type="component" value="Unassembled WGS sequence"/>
</dbReference>
<dbReference type="Pfam" id="PF00012">
    <property type="entry name" value="HSP70"/>
    <property type="match status" value="1"/>
</dbReference>
<keyword evidence="1" id="KW-0547">Nucleotide-binding</keyword>
<dbReference type="STRING" id="1314781.A0A166MF30"/>
<dbReference type="InterPro" id="IPR013126">
    <property type="entry name" value="Hsp_70_fam"/>
</dbReference>
<dbReference type="PANTHER" id="PTHR19375">
    <property type="entry name" value="HEAT SHOCK PROTEIN 70KDA"/>
    <property type="match status" value="1"/>
</dbReference>
<dbReference type="InParanoid" id="A0A166MF30"/>